<keyword evidence="2" id="KW-1185">Reference proteome</keyword>
<dbReference type="RefSeq" id="WP_224196704.1">
    <property type="nucleotide sequence ID" value="NZ_JAIRAU010000053.1"/>
</dbReference>
<dbReference type="Proteomes" id="UP001139031">
    <property type="component" value="Unassembled WGS sequence"/>
</dbReference>
<dbReference type="EMBL" id="JAIRAU010000053">
    <property type="protein sequence ID" value="MBZ5714973.1"/>
    <property type="molecule type" value="Genomic_DNA"/>
</dbReference>
<gene>
    <name evidence="1" type="ORF">K7C98_37550</name>
</gene>
<organism evidence="1 2">
    <name type="scientific">Nannocystis pusilla</name>
    <dbReference type="NCBI Taxonomy" id="889268"/>
    <lineage>
        <taxon>Bacteria</taxon>
        <taxon>Pseudomonadati</taxon>
        <taxon>Myxococcota</taxon>
        <taxon>Polyangia</taxon>
        <taxon>Nannocystales</taxon>
        <taxon>Nannocystaceae</taxon>
        <taxon>Nannocystis</taxon>
    </lineage>
</organism>
<reference evidence="1" key="1">
    <citation type="submission" date="2021-08" db="EMBL/GenBank/DDBJ databases">
        <authorList>
            <person name="Stevens D.C."/>
        </authorList>
    </citation>
    <scope>NUCLEOTIDE SEQUENCE</scope>
    <source>
        <strain evidence="1">DSM 53165</strain>
    </source>
</reference>
<accession>A0ABS7U353</accession>
<name>A0ABS7U353_9BACT</name>
<comment type="caution">
    <text evidence="1">The sequence shown here is derived from an EMBL/GenBank/DDBJ whole genome shotgun (WGS) entry which is preliminary data.</text>
</comment>
<sequence>MSLAPPRRTLMNLAIPRGMVQTLAWGMIAMPFALPPIAWELGWVRPPETASLAVATIVQDPASTGEQVDSSGRTLEVADATGTGAPPTEAAPASAPILEPIATCGNSVCEPARGESSRTCCEDCPCDAPLVCKPDASDRQACQAQGLK</sequence>
<evidence type="ECO:0000313" key="1">
    <source>
        <dbReference type="EMBL" id="MBZ5714973.1"/>
    </source>
</evidence>
<proteinExistence type="predicted"/>
<evidence type="ECO:0000313" key="2">
    <source>
        <dbReference type="Proteomes" id="UP001139031"/>
    </source>
</evidence>
<protein>
    <submittedName>
        <fullName evidence="1">Uncharacterized protein</fullName>
    </submittedName>
</protein>